<gene>
    <name evidence="12" type="primary">cheZ_2</name>
    <name evidence="12" type="ORF">FGKAn22_04350</name>
</gene>
<dbReference type="PIRSF" id="PIRSF002884">
    <property type="entry name" value="CheZ"/>
    <property type="match status" value="1"/>
</dbReference>
<comment type="subunit">
    <text evidence="10">Homodimer.</text>
</comment>
<comment type="similarity">
    <text evidence="2 10">Belongs to the CheZ family.</text>
</comment>
<protein>
    <recommendedName>
        <fullName evidence="3 10">Protein phosphatase CheZ</fullName>
        <ecNumber evidence="10">3.1.3.-</ecNumber>
    </recommendedName>
    <alternativeName>
        <fullName evidence="9 10">Chemotaxis protein CheZ</fullName>
    </alternativeName>
</protein>
<dbReference type="NCBIfam" id="NF008368">
    <property type="entry name" value="PRK11166.1"/>
    <property type="match status" value="1"/>
</dbReference>
<evidence type="ECO:0000256" key="5">
    <source>
        <dbReference type="ARBA" id="ARBA00022500"/>
    </source>
</evidence>
<dbReference type="GO" id="GO:0097588">
    <property type="term" value="P:archaeal or bacterial-type flagellum-dependent cell motility"/>
    <property type="evidence" value="ECO:0007669"/>
    <property type="project" value="UniProtKB-KW"/>
</dbReference>
<name>A0AAN1SXQ6_9PROT</name>
<dbReference type="GO" id="GO:0006935">
    <property type="term" value="P:chemotaxis"/>
    <property type="evidence" value="ECO:0007669"/>
    <property type="project" value="UniProtKB-KW"/>
</dbReference>
<organism evidence="12 13">
    <name type="scientific">Ferrigenium kumadai</name>
    <dbReference type="NCBI Taxonomy" id="1682490"/>
    <lineage>
        <taxon>Bacteria</taxon>
        <taxon>Pseudomonadati</taxon>
        <taxon>Pseudomonadota</taxon>
        <taxon>Betaproteobacteria</taxon>
        <taxon>Nitrosomonadales</taxon>
        <taxon>Gallionellaceae</taxon>
        <taxon>Ferrigenium</taxon>
    </lineage>
</organism>
<dbReference type="KEGG" id="fku:FGKAn22_04350"/>
<keyword evidence="4 10" id="KW-0963">Cytoplasm</keyword>
<evidence type="ECO:0000256" key="11">
    <source>
        <dbReference type="PIRSR" id="PIRSR002884-1"/>
    </source>
</evidence>
<dbReference type="GO" id="GO:0050920">
    <property type="term" value="P:regulation of chemotaxis"/>
    <property type="evidence" value="ECO:0007669"/>
    <property type="project" value="InterPro"/>
</dbReference>
<dbReference type="Proteomes" id="UP001319121">
    <property type="component" value="Chromosome"/>
</dbReference>
<proteinExistence type="inferred from homology"/>
<dbReference type="SUPFAM" id="SSF75708">
    <property type="entry name" value="Chemotaxis phosphatase CheZ"/>
    <property type="match status" value="1"/>
</dbReference>
<dbReference type="EC" id="3.1.3.-" evidence="10"/>
<dbReference type="InterPro" id="IPR050992">
    <property type="entry name" value="CheZ_family_phosphatases"/>
</dbReference>
<keyword evidence="6 10" id="KW-0283">Flagellar rotation</keyword>
<dbReference type="InterPro" id="IPR007439">
    <property type="entry name" value="Chemotax_Pase_CheZ"/>
</dbReference>
<evidence type="ECO:0000256" key="1">
    <source>
        <dbReference type="ARBA" id="ARBA00004496"/>
    </source>
</evidence>
<evidence type="ECO:0000256" key="2">
    <source>
        <dbReference type="ARBA" id="ARBA00005908"/>
    </source>
</evidence>
<dbReference type="GO" id="GO:0004721">
    <property type="term" value="F:phosphoprotein phosphatase activity"/>
    <property type="evidence" value="ECO:0007669"/>
    <property type="project" value="UniProtKB-KW"/>
</dbReference>
<dbReference type="PANTHER" id="PTHR43693">
    <property type="entry name" value="PROTEIN PHOSPHATASE CHEZ"/>
    <property type="match status" value="1"/>
</dbReference>
<keyword evidence="8 10" id="KW-0904">Protein phosphatase</keyword>
<evidence type="ECO:0000256" key="10">
    <source>
        <dbReference type="PIRNR" id="PIRNR002884"/>
    </source>
</evidence>
<dbReference type="GO" id="GO:0009288">
    <property type="term" value="C:bacterial-type flagellum"/>
    <property type="evidence" value="ECO:0007669"/>
    <property type="project" value="InterPro"/>
</dbReference>
<keyword evidence="5 10" id="KW-0145">Chemotaxis</keyword>
<evidence type="ECO:0000256" key="6">
    <source>
        <dbReference type="ARBA" id="ARBA00022779"/>
    </source>
</evidence>
<evidence type="ECO:0000313" key="13">
    <source>
        <dbReference type="Proteomes" id="UP001319121"/>
    </source>
</evidence>
<dbReference type="GO" id="GO:0005737">
    <property type="term" value="C:cytoplasm"/>
    <property type="evidence" value="ECO:0007669"/>
    <property type="project" value="UniProtKB-SubCell"/>
</dbReference>
<dbReference type="EMBL" id="AP019536">
    <property type="protein sequence ID" value="BBI98742.1"/>
    <property type="molecule type" value="Genomic_DNA"/>
</dbReference>
<dbReference type="RefSeq" id="WP_212786357.1">
    <property type="nucleotide sequence ID" value="NZ_AP019536.1"/>
</dbReference>
<keyword evidence="7 10" id="KW-0378">Hydrolase</keyword>
<evidence type="ECO:0000256" key="3">
    <source>
        <dbReference type="ARBA" id="ARBA00018484"/>
    </source>
</evidence>
<sequence>MATNTATQDSDDLEALFDSIVAANTAESAPQGAANESPAGSADNSKVINQIGQMARTLHDTLRELGLQKEIEKAASTIPDARDRLNYVATLTQQAAERVLNATEAAQPVVEKMEVEAHRLSKQWELLFEKKLDVEQFKNLVTQTHAFLYEVPKQTKVTNTYLMEIMMAQDFQDLTGQVIKKIIEVTQNMEQQLLALLLENAPASVKAEINTGLLNGPVINPAGRTDVVSNQDQVDDLLESLGF</sequence>
<keyword evidence="13" id="KW-1185">Reference proteome</keyword>
<evidence type="ECO:0000256" key="8">
    <source>
        <dbReference type="ARBA" id="ARBA00022912"/>
    </source>
</evidence>
<comment type="function">
    <text evidence="10">Plays an important role in bacterial chemotaxis signal transduction pathway by accelerating the dephosphorylation of phosphorylated CheY (CheY-P).</text>
</comment>
<dbReference type="AlphaFoldDB" id="A0AAN1SXQ6"/>
<evidence type="ECO:0000313" key="12">
    <source>
        <dbReference type="EMBL" id="BBI98742.1"/>
    </source>
</evidence>
<evidence type="ECO:0000256" key="4">
    <source>
        <dbReference type="ARBA" id="ARBA00022490"/>
    </source>
</evidence>
<evidence type="ECO:0000256" key="7">
    <source>
        <dbReference type="ARBA" id="ARBA00022801"/>
    </source>
</evidence>
<reference evidence="12 13" key="1">
    <citation type="submission" date="2019-03" db="EMBL/GenBank/DDBJ databases">
        <title>Complete genome sequence of Ferrigenium kumadai strain An22, a microaerophilic iron-oxidizing bacterium isolated from a paddy field soil.</title>
        <authorList>
            <person name="Watanabe T."/>
            <person name="Asakawa S."/>
        </authorList>
    </citation>
    <scope>NUCLEOTIDE SEQUENCE [LARGE SCALE GENOMIC DNA]</scope>
    <source>
        <strain evidence="12 13">An22</strain>
    </source>
</reference>
<dbReference type="Pfam" id="PF04344">
    <property type="entry name" value="CheZ"/>
    <property type="match status" value="1"/>
</dbReference>
<feature type="site" description="Enhances dephosphorylation of CheY-P" evidence="11">
    <location>
        <position position="177"/>
    </location>
</feature>
<dbReference type="PANTHER" id="PTHR43693:SF1">
    <property type="entry name" value="PROTEIN PHOSPHATASE CHEZ"/>
    <property type="match status" value="1"/>
</dbReference>
<dbReference type="Gene3D" id="1.10.287.500">
    <property type="entry name" value="Helix hairpin bin"/>
    <property type="match status" value="1"/>
</dbReference>
<accession>A0AAN1SXQ6</accession>
<comment type="subcellular location">
    <subcellularLocation>
        <location evidence="1 10">Cytoplasm</location>
    </subcellularLocation>
</comment>
<evidence type="ECO:0000256" key="9">
    <source>
        <dbReference type="ARBA" id="ARBA00029599"/>
    </source>
</evidence>